<feature type="region of interest" description="Disordered" evidence="11">
    <location>
        <begin position="564"/>
        <end position="630"/>
    </location>
</feature>
<keyword evidence="8" id="KW-0408">Iron</keyword>
<feature type="compositionally biased region" description="Basic and acidic residues" evidence="11">
    <location>
        <begin position="283"/>
        <end position="302"/>
    </location>
</feature>
<feature type="domain" description="YTH" evidence="12">
    <location>
        <begin position="133"/>
        <end position="270"/>
    </location>
</feature>
<dbReference type="CDD" id="cd21134">
    <property type="entry name" value="YTH"/>
    <property type="match status" value="1"/>
</dbReference>
<dbReference type="InterPro" id="IPR007238">
    <property type="entry name" value="DNA_primase_lsu_euk/arc"/>
</dbReference>
<keyword evidence="6" id="KW-0235">DNA replication</keyword>
<evidence type="ECO:0000256" key="8">
    <source>
        <dbReference type="ARBA" id="ARBA00023004"/>
    </source>
</evidence>
<protein>
    <recommendedName>
        <fullName evidence="3">DNA primase large subunit</fullName>
    </recommendedName>
</protein>
<evidence type="ECO:0000256" key="3">
    <source>
        <dbReference type="ARBA" id="ARBA00019038"/>
    </source>
</evidence>
<keyword evidence="7" id="KW-0479">Metal-binding</keyword>
<evidence type="ECO:0000259" key="12">
    <source>
        <dbReference type="PROSITE" id="PS50882"/>
    </source>
</evidence>
<dbReference type="GO" id="GO:0006269">
    <property type="term" value="P:DNA replication, synthesis of primer"/>
    <property type="evidence" value="ECO:0007669"/>
    <property type="project" value="UniProtKB-KW"/>
</dbReference>
<dbReference type="Gene3D" id="1.20.930.80">
    <property type="match status" value="1"/>
</dbReference>
<dbReference type="GO" id="GO:0003723">
    <property type="term" value="F:RNA binding"/>
    <property type="evidence" value="ECO:0007669"/>
    <property type="project" value="InterPro"/>
</dbReference>
<evidence type="ECO:0000256" key="7">
    <source>
        <dbReference type="ARBA" id="ARBA00022723"/>
    </source>
</evidence>
<feature type="compositionally biased region" description="Polar residues" evidence="11">
    <location>
        <begin position="564"/>
        <end position="577"/>
    </location>
</feature>
<dbReference type="GO" id="GO:0046872">
    <property type="term" value="F:metal ion binding"/>
    <property type="evidence" value="ECO:0007669"/>
    <property type="project" value="UniProtKB-KW"/>
</dbReference>
<evidence type="ECO:0000256" key="4">
    <source>
        <dbReference type="ARBA" id="ARBA00022485"/>
    </source>
</evidence>
<dbReference type="Pfam" id="PF26466">
    <property type="entry name" value="DNA_primase_lrg_N"/>
    <property type="match status" value="1"/>
</dbReference>
<dbReference type="InterPro" id="IPR016558">
    <property type="entry name" value="DNA_primase_lsu_euk"/>
</dbReference>
<feature type="compositionally biased region" description="Basic and acidic residues" evidence="11">
    <location>
        <begin position="451"/>
        <end position="475"/>
    </location>
</feature>
<comment type="similarity">
    <text evidence="2">Belongs to the eukaryotic-type primase large subunit family.</text>
</comment>
<sequence>LQQDAADELDELYLFPHLQQADHSDPPIDILTGRKSVSPTVGDPDRSLKTGEVYDESNTTEKRISPICWDRNSEKDAVRVDAPENEFSKEAEEEQSQKNSAHSKSNSEDDGVMSAEIMDPDLLTDYDQLFINTKYFLIKSNNYENVEIAKKKNAWSTPIGNESRLNRAYYDSNNVLLIFSVRESGKFQGFARLASPSDSRLHIDWVLPSSRMSVNVLSSPFKLDWVTKHELPFTSVSHLTNSWNDGKQVKIGRDGQEIEPVCGQALCRHFPLDSMESIPAIVRKIEPKKPKSNDSSRRRSVTDRLGTSQSHSSSSSRRPKDLGFNNPNSVGLLGAATTSSRSTIPPLMSSLNLASAAMSTVAAMAAMKSNQPRGSLLPTADISRLLTPNANVLSHLLPQAVGTESMTLSALYSSHAPAINRIFQQDGVSPKRQRSRERHRSPSSHYSSAGHRSDSDYRRSRYERRDYRHSEESSYRYRSRHSREDSRGRRHRDGRRMSRRSRDRSISPSRASAFIHWNYEDYLQEVRRGLNPNLSSLINGSIQSRQQTGPDADRQFNESVNAFLRNTTTTTGSQRSNDGYGDYEEDSRSRSSSVEHHHRRRCSRRSRQRSYEESRRYGGDEDGRDGRGYYCRRRGHSRSRYYYDDGEDDDYRERLVTRDFEARHCVRMDFARSAPNRRFISRIQFYGEPPTHTIELEQLEQLAIERLKVLKCVEAVGQDFIRSSKDYDERLTVELAKLGSMGKSFTLTSGQVKNIAEDIHRDVTSHFILQIAYCRSDTMRRWFVQQESDLFRYRFNLERASSGYTSEAVTEFLRANNLHFTSINSEESLRLRRQLDAGTAIYAVNAADASFYKVHFTEVLDLVRRRQVFLKAGYAYVPDVELVTLVVTRFRASLSHSLSRLGLALVSRLADEGTRLLPLLTSLSKRYLGEDDFGIKNPIFGAVSSSQVNELARVFGLFPPCMSRLHEALAANHHLRHWGRMQYGLFLKGIGLSMDEALKFWRNSFAPTVDSDQFAKQYSYSIRHNYGREGKRADYTPYFCMKIISFNQPGPGEFHGCPFRHLDLDLLSQRLAIGGKVPSDQVEAVVKRAKDKQYQLACREFFKATHPGLSPEDAASVVINHPNQYYELAQKVSKGIPLSSSGESGAAFQSTNGTKRCAIKVPSNNSQLANQSHSGLEDTTMDEKLSRIDSALLDHSNIDF</sequence>
<dbReference type="Pfam" id="PF04146">
    <property type="entry name" value="YTH"/>
    <property type="match status" value="1"/>
</dbReference>
<accession>A0A0R3VSJ5</accession>
<reference evidence="13" key="1">
    <citation type="submission" date="2017-02" db="UniProtKB">
        <authorList>
            <consortium name="WormBaseParasite"/>
        </authorList>
    </citation>
    <scope>IDENTIFICATION</scope>
</reference>
<dbReference type="PANTHER" id="PTHR10537:SF4">
    <property type="entry name" value="DNA PRIMASE LARGE SUBUNIT"/>
    <property type="match status" value="1"/>
</dbReference>
<feature type="region of interest" description="Disordered" evidence="11">
    <location>
        <begin position="84"/>
        <end position="112"/>
    </location>
</feature>
<evidence type="ECO:0000256" key="2">
    <source>
        <dbReference type="ARBA" id="ARBA00010564"/>
    </source>
</evidence>
<feature type="compositionally biased region" description="Basic residues" evidence="11">
    <location>
        <begin position="488"/>
        <end position="502"/>
    </location>
</feature>
<evidence type="ECO:0000256" key="11">
    <source>
        <dbReference type="SAM" id="MobiDB-lite"/>
    </source>
</evidence>
<feature type="region of interest" description="Disordered" evidence="11">
    <location>
        <begin position="282"/>
        <end position="344"/>
    </location>
</feature>
<comment type="cofactor">
    <cofactor evidence="1">
        <name>[4Fe-4S] cluster</name>
        <dbReference type="ChEBI" id="CHEBI:49883"/>
    </cofactor>
</comment>
<feature type="compositionally biased region" description="Basic residues" evidence="11">
    <location>
        <begin position="596"/>
        <end position="608"/>
    </location>
</feature>
<dbReference type="GO" id="GO:0005658">
    <property type="term" value="C:alpha DNA polymerase:primase complex"/>
    <property type="evidence" value="ECO:0007669"/>
    <property type="project" value="TreeGrafter"/>
</dbReference>
<dbReference type="WBParaSite" id="TASK_0000014101-mRNA-1">
    <property type="protein sequence ID" value="TASK_0000014101-mRNA-1"/>
    <property type="gene ID" value="TASK_0000014101"/>
</dbReference>
<dbReference type="CDD" id="cd07322">
    <property type="entry name" value="PriL_PriS_Eukaryotic"/>
    <property type="match status" value="1"/>
</dbReference>
<dbReference type="STRING" id="60517.A0A0R3VSJ5"/>
<name>A0A0R3VSJ5_TAEAS</name>
<evidence type="ECO:0000313" key="13">
    <source>
        <dbReference type="WBParaSite" id="TASK_0000014101-mRNA-1"/>
    </source>
</evidence>
<proteinExistence type="inferred from homology"/>
<dbReference type="Pfam" id="PF04104">
    <property type="entry name" value="DNA_primase_lrg"/>
    <property type="match status" value="1"/>
</dbReference>
<feature type="region of interest" description="Disordered" evidence="11">
    <location>
        <begin position="422"/>
        <end position="508"/>
    </location>
</feature>
<feature type="compositionally biased region" description="Basic and acidic residues" evidence="11">
    <location>
        <begin position="609"/>
        <end position="627"/>
    </location>
</feature>
<keyword evidence="9" id="KW-0411">Iron-sulfur</keyword>
<dbReference type="GO" id="GO:0051539">
    <property type="term" value="F:4 iron, 4 sulfur cluster binding"/>
    <property type="evidence" value="ECO:0007669"/>
    <property type="project" value="UniProtKB-KW"/>
</dbReference>
<dbReference type="Gene3D" id="3.10.590.10">
    <property type="entry name" value="ph1033 like domains"/>
    <property type="match status" value="1"/>
</dbReference>
<keyword evidence="5" id="KW-0639">Primosome</keyword>
<dbReference type="AlphaFoldDB" id="A0A0R3VSJ5"/>
<organism evidence="13">
    <name type="scientific">Taenia asiatica</name>
    <name type="common">Asian tapeworm</name>
    <dbReference type="NCBI Taxonomy" id="60517"/>
    <lineage>
        <taxon>Eukaryota</taxon>
        <taxon>Metazoa</taxon>
        <taxon>Spiralia</taxon>
        <taxon>Lophotrochozoa</taxon>
        <taxon>Platyhelminthes</taxon>
        <taxon>Cestoda</taxon>
        <taxon>Eucestoda</taxon>
        <taxon>Cyclophyllidea</taxon>
        <taxon>Taeniidae</taxon>
        <taxon>Taenia</taxon>
    </lineage>
</organism>
<evidence type="ECO:0000256" key="6">
    <source>
        <dbReference type="ARBA" id="ARBA00022705"/>
    </source>
</evidence>
<evidence type="ECO:0000256" key="9">
    <source>
        <dbReference type="ARBA" id="ARBA00023014"/>
    </source>
</evidence>
<dbReference type="InterPro" id="IPR058560">
    <property type="entry name" value="DNA_primase_C"/>
</dbReference>
<feature type="compositionally biased region" description="Basic residues" evidence="11">
    <location>
        <begin position="431"/>
        <end position="442"/>
    </location>
</feature>
<dbReference type="PROSITE" id="PS50882">
    <property type="entry name" value="YTH"/>
    <property type="match status" value="1"/>
</dbReference>
<dbReference type="InterPro" id="IPR007275">
    <property type="entry name" value="YTH_domain"/>
</dbReference>
<evidence type="ECO:0000256" key="10">
    <source>
        <dbReference type="ARBA" id="ARBA00023125"/>
    </source>
</evidence>
<keyword evidence="10" id="KW-0238">DNA-binding</keyword>
<evidence type="ECO:0000256" key="1">
    <source>
        <dbReference type="ARBA" id="ARBA00001966"/>
    </source>
</evidence>
<feature type="region of interest" description="Disordered" evidence="11">
    <location>
        <begin position="18"/>
        <end position="68"/>
    </location>
</feature>
<dbReference type="PANTHER" id="PTHR10537">
    <property type="entry name" value="DNA PRIMASE LARGE SUBUNIT"/>
    <property type="match status" value="1"/>
</dbReference>
<feature type="compositionally biased region" description="Basic and acidic residues" evidence="11">
    <location>
        <begin position="586"/>
        <end position="595"/>
    </location>
</feature>
<dbReference type="GO" id="GO:0006270">
    <property type="term" value="P:DNA replication initiation"/>
    <property type="evidence" value="ECO:0007669"/>
    <property type="project" value="TreeGrafter"/>
</dbReference>
<keyword evidence="4" id="KW-0004">4Fe-4S</keyword>
<evidence type="ECO:0000256" key="5">
    <source>
        <dbReference type="ARBA" id="ARBA00022515"/>
    </source>
</evidence>